<reference evidence="2" key="1">
    <citation type="submission" date="2021-02" db="EMBL/GenBank/DDBJ databases">
        <authorList>
            <person name="Nowell W R."/>
        </authorList>
    </citation>
    <scope>NUCLEOTIDE SEQUENCE</scope>
</reference>
<organism evidence="2 3">
    <name type="scientific">Rotaria magnacalcarata</name>
    <dbReference type="NCBI Taxonomy" id="392030"/>
    <lineage>
        <taxon>Eukaryota</taxon>
        <taxon>Metazoa</taxon>
        <taxon>Spiralia</taxon>
        <taxon>Gnathifera</taxon>
        <taxon>Rotifera</taxon>
        <taxon>Eurotatoria</taxon>
        <taxon>Bdelloidea</taxon>
        <taxon>Philodinida</taxon>
        <taxon>Philodinidae</taxon>
        <taxon>Rotaria</taxon>
    </lineage>
</organism>
<dbReference type="CDD" id="cd00063">
    <property type="entry name" value="FN3"/>
    <property type="match status" value="1"/>
</dbReference>
<evidence type="ECO:0000313" key="3">
    <source>
        <dbReference type="Proteomes" id="UP000681967"/>
    </source>
</evidence>
<dbReference type="Proteomes" id="UP000681967">
    <property type="component" value="Unassembled WGS sequence"/>
</dbReference>
<comment type="caution">
    <text evidence="2">The sequence shown here is derived from an EMBL/GenBank/DDBJ whole genome shotgun (WGS) entry which is preliminary data.</text>
</comment>
<dbReference type="PROSITE" id="PS50853">
    <property type="entry name" value="FN3"/>
    <property type="match status" value="1"/>
</dbReference>
<protein>
    <recommendedName>
        <fullName evidence="1">Fibronectin type-III domain-containing protein</fullName>
    </recommendedName>
</protein>
<name>A0A8S3HKN9_9BILA</name>
<dbReference type="EMBL" id="CAJOBH010291728">
    <property type="protein sequence ID" value="CAF5182015.1"/>
    <property type="molecule type" value="Genomic_DNA"/>
</dbReference>
<evidence type="ECO:0000259" key="1">
    <source>
        <dbReference type="PROSITE" id="PS50853"/>
    </source>
</evidence>
<dbReference type="InterPro" id="IPR003961">
    <property type="entry name" value="FN3_dom"/>
</dbReference>
<dbReference type="AlphaFoldDB" id="A0A8S3HKN9"/>
<accession>A0A8S3HKN9</accession>
<evidence type="ECO:0000313" key="2">
    <source>
        <dbReference type="EMBL" id="CAF5182015.1"/>
    </source>
</evidence>
<gene>
    <name evidence="2" type="ORF">BYL167_LOCUS79116</name>
</gene>
<feature type="domain" description="Fibronectin type-III" evidence="1">
    <location>
        <begin position="1"/>
        <end position="26"/>
    </location>
</feature>
<sequence>MFRIKAINIYGESPWSIETPVQTTELMITSDDLPELHVIAYKAKENFLHFDYLPGEERLVKVNNQQLCLNIRQSTDA</sequence>
<feature type="non-terminal residue" evidence="2">
    <location>
        <position position="1"/>
    </location>
</feature>
<proteinExistence type="predicted"/>